<gene>
    <name evidence="1" type="ORF">IPO85_18940</name>
</gene>
<organism evidence="1 2">
    <name type="scientific">Candidatus Defluviibacterium haderslevense</name>
    <dbReference type="NCBI Taxonomy" id="2981993"/>
    <lineage>
        <taxon>Bacteria</taxon>
        <taxon>Pseudomonadati</taxon>
        <taxon>Bacteroidota</taxon>
        <taxon>Saprospiria</taxon>
        <taxon>Saprospirales</taxon>
        <taxon>Saprospiraceae</taxon>
        <taxon>Candidatus Defluviibacterium</taxon>
    </lineage>
</organism>
<sequence length="122" mass="14347">MYRSCERVACSIIKYCPNNLRQGILSFKLFIGTKWFLPRLKNIKIILLPQKMMETLDCRIMPVVIFNLISRLPNYPITIQTDYPITIQTDHPITRLPDHHSNRLPDYPITIQTDHPITIQTK</sequence>
<dbReference type="EMBL" id="JADKFW010000021">
    <property type="protein sequence ID" value="MBK9719550.1"/>
    <property type="molecule type" value="Genomic_DNA"/>
</dbReference>
<accession>A0A9D7SBE8</accession>
<evidence type="ECO:0000313" key="2">
    <source>
        <dbReference type="Proteomes" id="UP000808349"/>
    </source>
</evidence>
<proteinExistence type="predicted"/>
<protein>
    <submittedName>
        <fullName evidence="1">Uncharacterized protein</fullName>
    </submittedName>
</protein>
<dbReference type="Proteomes" id="UP000808349">
    <property type="component" value="Unassembled WGS sequence"/>
</dbReference>
<reference evidence="1 2" key="1">
    <citation type="submission" date="2020-10" db="EMBL/GenBank/DDBJ databases">
        <title>Connecting structure to function with the recovery of over 1000 high-quality activated sludge metagenome-assembled genomes encoding full-length rRNA genes using long-read sequencing.</title>
        <authorList>
            <person name="Singleton C.M."/>
            <person name="Petriglieri F."/>
            <person name="Kristensen J.M."/>
            <person name="Kirkegaard R.H."/>
            <person name="Michaelsen T.Y."/>
            <person name="Andersen M.H."/>
            <person name="Karst S.M."/>
            <person name="Dueholm M.S."/>
            <person name="Nielsen P.H."/>
            <person name="Albertsen M."/>
        </authorList>
    </citation>
    <scope>NUCLEOTIDE SEQUENCE [LARGE SCALE GENOMIC DNA]</scope>
    <source>
        <strain evidence="1">Ribe_18-Q3-R11-54_BAT3C.373</strain>
    </source>
</reference>
<dbReference type="AlphaFoldDB" id="A0A9D7SBE8"/>
<evidence type="ECO:0000313" key="1">
    <source>
        <dbReference type="EMBL" id="MBK9719550.1"/>
    </source>
</evidence>
<name>A0A9D7SBE8_9BACT</name>
<comment type="caution">
    <text evidence="1">The sequence shown here is derived from an EMBL/GenBank/DDBJ whole genome shotgun (WGS) entry which is preliminary data.</text>
</comment>